<keyword evidence="1" id="KW-0472">Membrane</keyword>
<accession>A0A382PW31</accession>
<feature type="transmembrane region" description="Helical" evidence="1">
    <location>
        <begin position="7"/>
        <end position="25"/>
    </location>
</feature>
<keyword evidence="1" id="KW-1133">Transmembrane helix</keyword>
<feature type="non-terminal residue" evidence="2">
    <location>
        <position position="26"/>
    </location>
</feature>
<sequence>MKKVIKWVGLSLLALLICIIYIGTYF</sequence>
<protein>
    <submittedName>
        <fullName evidence="2">Uncharacterized protein</fullName>
    </submittedName>
</protein>
<gene>
    <name evidence="2" type="ORF">METZ01_LOCUS329692</name>
</gene>
<keyword evidence="1" id="KW-0812">Transmembrane</keyword>
<reference evidence="2" key="1">
    <citation type="submission" date="2018-05" db="EMBL/GenBank/DDBJ databases">
        <authorList>
            <person name="Lanie J.A."/>
            <person name="Ng W.-L."/>
            <person name="Kazmierczak K.M."/>
            <person name="Andrzejewski T.M."/>
            <person name="Davidsen T.M."/>
            <person name="Wayne K.J."/>
            <person name="Tettelin H."/>
            <person name="Glass J.I."/>
            <person name="Rusch D."/>
            <person name="Podicherti R."/>
            <person name="Tsui H.-C.T."/>
            <person name="Winkler M.E."/>
        </authorList>
    </citation>
    <scope>NUCLEOTIDE SEQUENCE</scope>
</reference>
<organism evidence="2">
    <name type="scientific">marine metagenome</name>
    <dbReference type="NCBI Taxonomy" id="408172"/>
    <lineage>
        <taxon>unclassified sequences</taxon>
        <taxon>metagenomes</taxon>
        <taxon>ecological metagenomes</taxon>
    </lineage>
</organism>
<evidence type="ECO:0000313" key="2">
    <source>
        <dbReference type="EMBL" id="SVC76838.1"/>
    </source>
</evidence>
<proteinExistence type="predicted"/>
<evidence type="ECO:0000256" key="1">
    <source>
        <dbReference type="SAM" id="Phobius"/>
    </source>
</evidence>
<dbReference type="EMBL" id="UINC01109783">
    <property type="protein sequence ID" value="SVC76838.1"/>
    <property type="molecule type" value="Genomic_DNA"/>
</dbReference>
<name>A0A382PW31_9ZZZZ</name>
<dbReference type="AlphaFoldDB" id="A0A382PW31"/>